<dbReference type="EMBL" id="JBHMFI010000001">
    <property type="protein sequence ID" value="MFB9072545.1"/>
    <property type="molecule type" value="Genomic_DNA"/>
</dbReference>
<proteinExistence type="predicted"/>
<name>A0ABV5G0U5_9MICC</name>
<keyword evidence="3" id="KW-1185">Reference proteome</keyword>
<accession>A0ABV5G0U5</accession>
<feature type="compositionally biased region" description="Low complexity" evidence="1">
    <location>
        <begin position="37"/>
        <end position="50"/>
    </location>
</feature>
<evidence type="ECO:0000256" key="1">
    <source>
        <dbReference type="SAM" id="MobiDB-lite"/>
    </source>
</evidence>
<feature type="compositionally biased region" description="Low complexity" evidence="1">
    <location>
        <begin position="137"/>
        <end position="150"/>
    </location>
</feature>
<gene>
    <name evidence="2" type="ORF">ACFFX0_15610</name>
</gene>
<feature type="region of interest" description="Disordered" evidence="1">
    <location>
        <begin position="31"/>
        <end position="50"/>
    </location>
</feature>
<evidence type="ECO:0000313" key="3">
    <source>
        <dbReference type="Proteomes" id="UP001589575"/>
    </source>
</evidence>
<protein>
    <submittedName>
        <fullName evidence="2">Uncharacterized protein</fullName>
    </submittedName>
</protein>
<evidence type="ECO:0000313" key="2">
    <source>
        <dbReference type="EMBL" id="MFB9072545.1"/>
    </source>
</evidence>
<dbReference type="Proteomes" id="UP001589575">
    <property type="component" value="Unassembled WGS sequence"/>
</dbReference>
<comment type="caution">
    <text evidence="2">The sequence shown here is derived from an EMBL/GenBank/DDBJ whole genome shotgun (WGS) entry which is preliminary data.</text>
</comment>
<sequence length="194" mass="20446">MTWARLAQLASSQNCLERLRVRSTKALVQSSPEQVRSRVSSPARATSASARAREVERVFSGTSVSCPAASTAGVRAVAGSGAITCTGPAEAKRWLTPSRAASMSRAWASCQMPATAARSLRTERRVALEGSSSKFQPGRAAGSSAGWSSRSGRRRPPRGPGAVLASVAAWARRLVVVAENIVRFVLLRLSGIRG</sequence>
<organism evidence="2 3">
    <name type="scientific">Citricoccus parietis</name>
    <dbReference type="NCBI Taxonomy" id="592307"/>
    <lineage>
        <taxon>Bacteria</taxon>
        <taxon>Bacillati</taxon>
        <taxon>Actinomycetota</taxon>
        <taxon>Actinomycetes</taxon>
        <taxon>Micrococcales</taxon>
        <taxon>Micrococcaceae</taxon>
        <taxon>Citricoccus</taxon>
    </lineage>
</organism>
<feature type="region of interest" description="Disordered" evidence="1">
    <location>
        <begin position="129"/>
        <end position="160"/>
    </location>
</feature>
<reference evidence="2 3" key="1">
    <citation type="submission" date="2024-09" db="EMBL/GenBank/DDBJ databases">
        <authorList>
            <person name="Sun Q."/>
            <person name="Mori K."/>
        </authorList>
    </citation>
    <scope>NUCLEOTIDE SEQUENCE [LARGE SCALE GENOMIC DNA]</scope>
    <source>
        <strain evidence="2 3">CCM 7609</strain>
    </source>
</reference>